<dbReference type="FunFam" id="2.60.120.320:FF:000001">
    <property type="entry name" value="Thiamine pyrophosphokinase"/>
    <property type="match status" value="1"/>
</dbReference>
<evidence type="ECO:0000313" key="6">
    <source>
        <dbReference type="EMBL" id="CAG5088190.1"/>
    </source>
</evidence>
<dbReference type="InterPro" id="IPR036759">
    <property type="entry name" value="TPK_catalytic_sf"/>
</dbReference>
<dbReference type="SUPFAM" id="SSF63862">
    <property type="entry name" value="Thiamin pyrophosphokinase, substrate-binding domain"/>
    <property type="match status" value="1"/>
</dbReference>
<dbReference type="Pfam" id="PF04263">
    <property type="entry name" value="TPK_catalytic"/>
    <property type="match status" value="1"/>
</dbReference>
<reference evidence="6" key="1">
    <citation type="submission" date="2021-04" db="EMBL/GenBank/DDBJ databases">
        <authorList>
            <person name="Chebbi M.A.C M."/>
        </authorList>
    </citation>
    <scope>NUCLEOTIDE SEQUENCE</scope>
</reference>
<dbReference type="PANTHER" id="PTHR13622">
    <property type="entry name" value="THIAMIN PYROPHOSPHOKINASE"/>
    <property type="match status" value="1"/>
</dbReference>
<evidence type="ECO:0000256" key="1">
    <source>
        <dbReference type="ARBA" id="ARBA00022679"/>
    </source>
</evidence>
<keyword evidence="3" id="KW-0418">Kinase</keyword>
<dbReference type="NCBIfam" id="TIGR01378">
    <property type="entry name" value="thi_PPkinase"/>
    <property type="match status" value="1"/>
</dbReference>
<dbReference type="GO" id="GO:0009229">
    <property type="term" value="P:thiamine diphosphate biosynthetic process"/>
    <property type="evidence" value="ECO:0007669"/>
    <property type="project" value="InterPro"/>
</dbReference>
<sequence length="270" mass="30310">MENNTKLTETLWDPESILSSSSDSKYAIVILNQPILLAKKIVFPLWKKAQIRVTVDGGTYQWLKYLGPLADEVLSGNYLEYAPDLVTGDFDSISPDCMDKLKNTNVKVIETPDQNYTDFTKSLIQLFNECRNKNIRINKVYVFVESAGRLDHIMGNLDTLYKSEKIIEDDKTIILIASNSLTWLLKSGYHIIKIPRVLIEDKSWAGLLPVGSSVKTISSTGLKYNLDNHTLAFGDLISSSNTYDGSTQVTITTDSKIIWSMGIESLVELE</sequence>
<keyword evidence="7" id="KW-1185">Reference proteome</keyword>
<dbReference type="GO" id="GO:0005524">
    <property type="term" value="F:ATP binding"/>
    <property type="evidence" value="ECO:0007669"/>
    <property type="project" value="UniProtKB-KW"/>
</dbReference>
<organism evidence="6 7">
    <name type="scientific">Cotesia congregata</name>
    <name type="common">Parasitoid wasp</name>
    <name type="synonym">Apanteles congregatus</name>
    <dbReference type="NCBI Taxonomy" id="51543"/>
    <lineage>
        <taxon>Eukaryota</taxon>
        <taxon>Metazoa</taxon>
        <taxon>Ecdysozoa</taxon>
        <taxon>Arthropoda</taxon>
        <taxon>Hexapoda</taxon>
        <taxon>Insecta</taxon>
        <taxon>Pterygota</taxon>
        <taxon>Neoptera</taxon>
        <taxon>Endopterygota</taxon>
        <taxon>Hymenoptera</taxon>
        <taxon>Apocrita</taxon>
        <taxon>Ichneumonoidea</taxon>
        <taxon>Braconidae</taxon>
        <taxon>Microgastrinae</taxon>
        <taxon>Cotesia</taxon>
    </lineage>
</organism>
<name>A0A8J2HAG1_COTCN</name>
<protein>
    <submittedName>
        <fullName evidence="6">Similar to TPK1: Thiamin pyrophosphokinase 1 (Homo sapiens)</fullName>
    </submittedName>
</protein>
<keyword evidence="2" id="KW-0547">Nucleotide-binding</keyword>
<evidence type="ECO:0000313" key="7">
    <source>
        <dbReference type="Proteomes" id="UP000786811"/>
    </source>
</evidence>
<dbReference type="GO" id="GO:0006772">
    <property type="term" value="P:thiamine metabolic process"/>
    <property type="evidence" value="ECO:0007669"/>
    <property type="project" value="InterPro"/>
</dbReference>
<dbReference type="CDD" id="cd07995">
    <property type="entry name" value="TPK"/>
    <property type="match status" value="1"/>
</dbReference>
<keyword evidence="1" id="KW-0808">Transferase</keyword>
<feature type="domain" description="Thiamin pyrophosphokinase thiamin-binding" evidence="5">
    <location>
        <begin position="188"/>
        <end position="257"/>
    </location>
</feature>
<dbReference type="GO" id="GO:0004788">
    <property type="term" value="F:thiamine diphosphokinase activity"/>
    <property type="evidence" value="ECO:0007669"/>
    <property type="project" value="InterPro"/>
</dbReference>
<proteinExistence type="predicted"/>
<evidence type="ECO:0000259" key="5">
    <source>
        <dbReference type="SMART" id="SM00983"/>
    </source>
</evidence>
<dbReference type="InterPro" id="IPR006282">
    <property type="entry name" value="Thi_PPkinase"/>
</dbReference>
<comment type="caution">
    <text evidence="6">The sequence shown here is derived from an EMBL/GenBank/DDBJ whole genome shotgun (WGS) entry which is preliminary data.</text>
</comment>
<dbReference type="InterPro" id="IPR036371">
    <property type="entry name" value="TPK_B1-bd_sf"/>
</dbReference>
<dbReference type="Proteomes" id="UP000786811">
    <property type="component" value="Unassembled WGS sequence"/>
</dbReference>
<evidence type="ECO:0000256" key="2">
    <source>
        <dbReference type="ARBA" id="ARBA00022741"/>
    </source>
</evidence>
<dbReference type="GO" id="GO:0016301">
    <property type="term" value="F:kinase activity"/>
    <property type="evidence" value="ECO:0007669"/>
    <property type="project" value="UniProtKB-KW"/>
</dbReference>
<accession>A0A8J2HAG1</accession>
<dbReference type="Gene3D" id="3.40.50.10240">
    <property type="entry name" value="Thiamin pyrophosphokinase, catalytic domain"/>
    <property type="match status" value="1"/>
</dbReference>
<dbReference type="SMART" id="SM00983">
    <property type="entry name" value="TPK_B1_binding"/>
    <property type="match status" value="1"/>
</dbReference>
<evidence type="ECO:0000256" key="3">
    <source>
        <dbReference type="ARBA" id="ARBA00022777"/>
    </source>
</evidence>
<gene>
    <name evidence="6" type="ORF">HICCMSTLAB_LOCUS4752</name>
</gene>
<evidence type="ECO:0000256" key="4">
    <source>
        <dbReference type="ARBA" id="ARBA00022840"/>
    </source>
</evidence>
<dbReference type="OrthoDB" id="25149at2759"/>
<keyword evidence="4" id="KW-0067">ATP-binding</keyword>
<dbReference type="InterPro" id="IPR007373">
    <property type="entry name" value="Thiamin_PyroPKinase_B1-bd"/>
</dbReference>
<dbReference type="GO" id="GO:0030975">
    <property type="term" value="F:thiamine binding"/>
    <property type="evidence" value="ECO:0007669"/>
    <property type="project" value="InterPro"/>
</dbReference>
<dbReference type="AlphaFoldDB" id="A0A8J2HAG1"/>
<dbReference type="EMBL" id="CAJNRD030001119">
    <property type="protein sequence ID" value="CAG5088190.1"/>
    <property type="molecule type" value="Genomic_DNA"/>
</dbReference>
<dbReference type="Pfam" id="PF04265">
    <property type="entry name" value="TPK_B1_binding"/>
    <property type="match status" value="1"/>
</dbReference>
<dbReference type="SUPFAM" id="SSF63999">
    <property type="entry name" value="Thiamin pyrophosphokinase, catalytic domain"/>
    <property type="match status" value="1"/>
</dbReference>
<dbReference type="InterPro" id="IPR007371">
    <property type="entry name" value="TPK_catalytic"/>
</dbReference>
<dbReference type="PANTHER" id="PTHR13622:SF8">
    <property type="entry name" value="THIAMIN PYROPHOSPHOKINASE 1"/>
    <property type="match status" value="1"/>
</dbReference>
<dbReference type="Gene3D" id="2.60.120.320">
    <property type="entry name" value="Thiamin pyrophosphokinase, thiamin-binding domain"/>
    <property type="match status" value="1"/>
</dbReference>